<evidence type="ECO:0000313" key="2">
    <source>
        <dbReference type="Proteomes" id="UP001148662"/>
    </source>
</evidence>
<reference evidence="1" key="1">
    <citation type="submission" date="2022-07" db="EMBL/GenBank/DDBJ databases">
        <title>Genome Sequence of Phlebia brevispora.</title>
        <authorList>
            <person name="Buettner E."/>
        </authorList>
    </citation>
    <scope>NUCLEOTIDE SEQUENCE</scope>
    <source>
        <strain evidence="1">MPL23</strain>
    </source>
</reference>
<dbReference type="Proteomes" id="UP001148662">
    <property type="component" value="Unassembled WGS sequence"/>
</dbReference>
<sequence length="292" mass="33765">MSHEQYLEEQLHEMTGMISDVRQEVLSFRVKILSLEKDFQNIQQDIDQTRHSYLGVQECVEKLQREVEGRGKHLWKKEQQLHDDTNRNIDSVQCALQNRELRLNILAAQYTSLTEEVQELRSAITPTTSCDQLASVLQSKFSMLDHTIDGLLEKVEVMENNLETMICEPAAPLFVPSPELPLQNLRAEFLRCQDRLKSKVLNLSLYDGNFTNAMRYLENNLLTSLENRSSCLRRVVFATLLLIVSSAAILFITWNTSPPRPIWAETKKSTLLMLVIRIVWAVVSRAAYRWSR</sequence>
<accession>A0ACC1T3U3</accession>
<comment type="caution">
    <text evidence="1">The sequence shown here is derived from an EMBL/GenBank/DDBJ whole genome shotgun (WGS) entry which is preliminary data.</text>
</comment>
<name>A0ACC1T3U3_9APHY</name>
<keyword evidence="2" id="KW-1185">Reference proteome</keyword>
<protein>
    <submittedName>
        <fullName evidence="1">Uncharacterized protein</fullName>
    </submittedName>
</protein>
<evidence type="ECO:0000313" key="1">
    <source>
        <dbReference type="EMBL" id="KAJ3552625.1"/>
    </source>
</evidence>
<proteinExistence type="predicted"/>
<gene>
    <name evidence="1" type="ORF">NM688_g4051</name>
</gene>
<dbReference type="EMBL" id="JANHOG010000637">
    <property type="protein sequence ID" value="KAJ3552625.1"/>
    <property type="molecule type" value="Genomic_DNA"/>
</dbReference>
<organism evidence="1 2">
    <name type="scientific">Phlebia brevispora</name>
    <dbReference type="NCBI Taxonomy" id="194682"/>
    <lineage>
        <taxon>Eukaryota</taxon>
        <taxon>Fungi</taxon>
        <taxon>Dikarya</taxon>
        <taxon>Basidiomycota</taxon>
        <taxon>Agaricomycotina</taxon>
        <taxon>Agaricomycetes</taxon>
        <taxon>Polyporales</taxon>
        <taxon>Meruliaceae</taxon>
        <taxon>Phlebia</taxon>
    </lineage>
</organism>